<dbReference type="AlphaFoldDB" id="T1EXW0"/>
<dbReference type="RefSeq" id="XP_009031438.1">
    <property type="nucleotide sequence ID" value="XM_009033190.1"/>
</dbReference>
<reference evidence="2" key="3">
    <citation type="submission" date="2015-06" db="UniProtKB">
        <authorList>
            <consortium name="EnsemblMetazoa"/>
        </authorList>
    </citation>
    <scope>IDENTIFICATION</scope>
</reference>
<proteinExistence type="predicted"/>
<dbReference type="Proteomes" id="UP000015101">
    <property type="component" value="Unassembled WGS sequence"/>
</dbReference>
<evidence type="ECO:0000313" key="1">
    <source>
        <dbReference type="EMBL" id="ESN90521.1"/>
    </source>
</evidence>
<reference evidence="3" key="1">
    <citation type="submission" date="2012-12" db="EMBL/GenBank/DDBJ databases">
        <authorList>
            <person name="Hellsten U."/>
            <person name="Grimwood J."/>
            <person name="Chapman J.A."/>
            <person name="Shapiro H."/>
            <person name="Aerts A."/>
            <person name="Otillar R.P."/>
            <person name="Terry A.Y."/>
            <person name="Boore J.L."/>
            <person name="Simakov O."/>
            <person name="Marletaz F."/>
            <person name="Cho S.-J."/>
            <person name="Edsinger-Gonzales E."/>
            <person name="Havlak P."/>
            <person name="Kuo D.-H."/>
            <person name="Larsson T."/>
            <person name="Lv J."/>
            <person name="Arendt D."/>
            <person name="Savage R."/>
            <person name="Osoegawa K."/>
            <person name="de Jong P."/>
            <person name="Lindberg D.R."/>
            <person name="Seaver E.C."/>
            <person name="Weisblat D.A."/>
            <person name="Putnam N.H."/>
            <person name="Grigoriev I.V."/>
            <person name="Rokhsar D.S."/>
        </authorList>
    </citation>
    <scope>NUCLEOTIDE SEQUENCE</scope>
</reference>
<dbReference type="EMBL" id="KB097753">
    <property type="protein sequence ID" value="ESN90521.1"/>
    <property type="molecule type" value="Genomic_DNA"/>
</dbReference>
<evidence type="ECO:0000313" key="2">
    <source>
        <dbReference type="EnsemblMetazoa" id="HelroP166195"/>
    </source>
</evidence>
<name>T1EXW0_HELRO</name>
<dbReference type="CTD" id="20201410"/>
<dbReference type="HOGENOM" id="CLU_1857466_0_0_1"/>
<evidence type="ECO:0000313" key="3">
    <source>
        <dbReference type="Proteomes" id="UP000015101"/>
    </source>
</evidence>
<dbReference type="EnsemblMetazoa" id="HelroT166195">
    <property type="protein sequence ID" value="HelroP166195"/>
    <property type="gene ID" value="HelroG166195"/>
</dbReference>
<dbReference type="GeneID" id="20201410"/>
<dbReference type="EMBL" id="AMQM01002273">
    <property type="status" value="NOT_ANNOTATED_CDS"/>
    <property type="molecule type" value="Genomic_DNA"/>
</dbReference>
<gene>
    <name evidence="2" type="primary">20201410</name>
    <name evidence="1" type="ORF">HELRODRAFT_166195</name>
</gene>
<organism evidence="2 3">
    <name type="scientific">Helobdella robusta</name>
    <name type="common">Californian leech</name>
    <dbReference type="NCBI Taxonomy" id="6412"/>
    <lineage>
        <taxon>Eukaryota</taxon>
        <taxon>Metazoa</taxon>
        <taxon>Spiralia</taxon>
        <taxon>Lophotrochozoa</taxon>
        <taxon>Annelida</taxon>
        <taxon>Clitellata</taxon>
        <taxon>Hirudinea</taxon>
        <taxon>Rhynchobdellida</taxon>
        <taxon>Glossiphoniidae</taxon>
        <taxon>Helobdella</taxon>
    </lineage>
</organism>
<dbReference type="InParanoid" id="T1EXW0"/>
<accession>T1EXW0</accession>
<reference evidence="1 3" key="2">
    <citation type="journal article" date="2013" name="Nature">
        <title>Insights into bilaterian evolution from three spiralian genomes.</title>
        <authorList>
            <person name="Simakov O."/>
            <person name="Marletaz F."/>
            <person name="Cho S.J."/>
            <person name="Edsinger-Gonzales E."/>
            <person name="Havlak P."/>
            <person name="Hellsten U."/>
            <person name="Kuo D.H."/>
            <person name="Larsson T."/>
            <person name="Lv J."/>
            <person name="Arendt D."/>
            <person name="Savage R."/>
            <person name="Osoegawa K."/>
            <person name="de Jong P."/>
            <person name="Grimwood J."/>
            <person name="Chapman J.A."/>
            <person name="Shapiro H."/>
            <person name="Aerts A."/>
            <person name="Otillar R.P."/>
            <person name="Terry A.Y."/>
            <person name="Boore J.L."/>
            <person name="Grigoriev I.V."/>
            <person name="Lindberg D.R."/>
            <person name="Seaver E.C."/>
            <person name="Weisblat D.A."/>
            <person name="Putnam N.H."/>
            <person name="Rokhsar D.S."/>
        </authorList>
    </citation>
    <scope>NUCLEOTIDE SEQUENCE</scope>
</reference>
<protein>
    <submittedName>
        <fullName evidence="1 2">Uncharacterized protein</fullName>
    </submittedName>
</protein>
<sequence>MAIVWVNPRYSIRPLLRFIPPTQVKINAKGSKNNFTRNFNIASTISLYTLHSGGSRGAMAHIAPRLDLPLLPIKFHFFKVKFVYLKQILFDAQTLKAMLTILKPEIRGQSERVTADWLSDSDSICSTNNGLLAELKKM</sequence>
<keyword evidence="3" id="KW-1185">Reference proteome</keyword>
<dbReference type="KEGG" id="hro:HELRODRAFT_166195"/>